<dbReference type="Gene3D" id="1.10.287.70">
    <property type="match status" value="1"/>
</dbReference>
<dbReference type="PANTHER" id="PTHR10877:SF183">
    <property type="entry name" value="AT14535P-RELATED"/>
    <property type="match status" value="1"/>
</dbReference>
<accession>A0ABN9SVR4</accession>
<evidence type="ECO:0000256" key="3">
    <source>
        <dbReference type="ARBA" id="ARBA00022989"/>
    </source>
</evidence>
<dbReference type="InterPro" id="IPR051223">
    <property type="entry name" value="Polycystin"/>
</dbReference>
<dbReference type="InterPro" id="IPR005821">
    <property type="entry name" value="Ion_trans_dom"/>
</dbReference>
<keyword evidence="2 6" id="KW-0812">Transmembrane</keyword>
<evidence type="ECO:0000256" key="4">
    <source>
        <dbReference type="ARBA" id="ARBA00023136"/>
    </source>
</evidence>
<comment type="caution">
    <text evidence="8">The sequence shown here is derived from an EMBL/GenBank/DDBJ whole genome shotgun (WGS) entry which is preliminary data.</text>
</comment>
<evidence type="ECO:0000256" key="1">
    <source>
        <dbReference type="ARBA" id="ARBA00004141"/>
    </source>
</evidence>
<evidence type="ECO:0000313" key="9">
    <source>
        <dbReference type="Proteomes" id="UP001189429"/>
    </source>
</evidence>
<feature type="region of interest" description="Disordered" evidence="5">
    <location>
        <begin position="309"/>
        <end position="357"/>
    </location>
</feature>
<evidence type="ECO:0000256" key="2">
    <source>
        <dbReference type="ARBA" id="ARBA00022692"/>
    </source>
</evidence>
<keyword evidence="4 6" id="KW-0472">Membrane</keyword>
<feature type="transmembrane region" description="Helical" evidence="6">
    <location>
        <begin position="196"/>
        <end position="222"/>
    </location>
</feature>
<feature type="transmembrane region" description="Helical" evidence="6">
    <location>
        <begin position="100"/>
        <end position="126"/>
    </location>
</feature>
<feature type="compositionally biased region" description="Low complexity" evidence="5">
    <location>
        <begin position="310"/>
        <end position="321"/>
    </location>
</feature>
<name>A0ABN9SVR4_9DINO</name>
<organism evidence="8 9">
    <name type="scientific">Prorocentrum cordatum</name>
    <dbReference type="NCBI Taxonomy" id="2364126"/>
    <lineage>
        <taxon>Eukaryota</taxon>
        <taxon>Sar</taxon>
        <taxon>Alveolata</taxon>
        <taxon>Dinophyceae</taxon>
        <taxon>Prorocentrales</taxon>
        <taxon>Prorocentraceae</taxon>
        <taxon>Prorocentrum</taxon>
    </lineage>
</organism>
<comment type="subcellular location">
    <subcellularLocation>
        <location evidence="1">Membrane</location>
        <topology evidence="1">Multi-pass membrane protein</topology>
    </subcellularLocation>
</comment>
<protein>
    <recommendedName>
        <fullName evidence="7">Ion transport domain-containing protein</fullName>
    </recommendedName>
</protein>
<reference evidence="8" key="1">
    <citation type="submission" date="2023-10" db="EMBL/GenBank/DDBJ databases">
        <authorList>
            <person name="Chen Y."/>
            <person name="Shah S."/>
            <person name="Dougan E. K."/>
            <person name="Thang M."/>
            <person name="Chan C."/>
        </authorList>
    </citation>
    <scope>NUCLEOTIDE SEQUENCE [LARGE SCALE GENOMIC DNA]</scope>
</reference>
<dbReference type="PANTHER" id="PTHR10877">
    <property type="entry name" value="POLYCYSTIN FAMILY MEMBER"/>
    <property type="match status" value="1"/>
</dbReference>
<proteinExistence type="predicted"/>
<feature type="transmembrane region" description="Helical" evidence="6">
    <location>
        <begin position="133"/>
        <end position="153"/>
    </location>
</feature>
<sequence length="357" mass="40504">MLENLATAAFLFAVVNSMRDSFAAVVPRVGKVSSDCESVYENKILSFADRLDDVKNGVVRDDSRLISPVQFITHCLEDEVDRFSALYYEILFDDNRTHGLALFLFLCRLLDICMAFRGTAWIGFTVALAARKLMYFLVLYVLVICCFGAIMEVSFGNNFLQFRSLPQACLALILFTFGQSENAFRGVYPMEEYHGFWVSIYMLVFAIMVITVAMQFFVSIVLDAYNIVQDEQLYLEKDHEEFLKLYTSIATLFFPKAMRDGRDYRRELRKRSFYHLSQLLGKARVRAETWSHPRHRGDLELQELPDPTHAASAPAVEASASARHRPRPADGGRSPGGRGPEPQPLALRVSEVGARFG</sequence>
<keyword evidence="9" id="KW-1185">Reference proteome</keyword>
<dbReference type="EMBL" id="CAUYUJ010013692">
    <property type="protein sequence ID" value="CAK0836629.1"/>
    <property type="molecule type" value="Genomic_DNA"/>
</dbReference>
<keyword evidence="3 6" id="KW-1133">Transmembrane helix</keyword>
<feature type="domain" description="Ion transport" evidence="7">
    <location>
        <begin position="102"/>
        <end position="231"/>
    </location>
</feature>
<evidence type="ECO:0000313" key="8">
    <source>
        <dbReference type="EMBL" id="CAK0836629.1"/>
    </source>
</evidence>
<evidence type="ECO:0000259" key="7">
    <source>
        <dbReference type="Pfam" id="PF00520"/>
    </source>
</evidence>
<evidence type="ECO:0000256" key="6">
    <source>
        <dbReference type="SAM" id="Phobius"/>
    </source>
</evidence>
<dbReference type="Proteomes" id="UP001189429">
    <property type="component" value="Unassembled WGS sequence"/>
</dbReference>
<dbReference type="Pfam" id="PF00520">
    <property type="entry name" value="Ion_trans"/>
    <property type="match status" value="1"/>
</dbReference>
<gene>
    <name evidence="8" type="ORF">PCOR1329_LOCUS33064</name>
</gene>
<evidence type="ECO:0000256" key="5">
    <source>
        <dbReference type="SAM" id="MobiDB-lite"/>
    </source>
</evidence>